<evidence type="ECO:0000313" key="3">
    <source>
        <dbReference type="Proteomes" id="UP000660110"/>
    </source>
</evidence>
<comment type="caution">
    <text evidence="2">The sequence shown here is derived from an EMBL/GenBank/DDBJ whole genome shotgun (WGS) entry which is preliminary data.</text>
</comment>
<dbReference type="Proteomes" id="UP000660110">
    <property type="component" value="Unassembled WGS sequence"/>
</dbReference>
<reference evidence="2" key="1">
    <citation type="journal article" date="2014" name="Int. J. Syst. Evol. Microbiol.">
        <title>Complete genome sequence of Corynebacterium casei LMG S-19264T (=DSM 44701T), isolated from a smear-ripened cheese.</title>
        <authorList>
            <consortium name="US DOE Joint Genome Institute (JGI-PGF)"/>
            <person name="Walter F."/>
            <person name="Albersmeier A."/>
            <person name="Kalinowski J."/>
            <person name="Ruckert C."/>
        </authorList>
    </citation>
    <scope>NUCLEOTIDE SEQUENCE</scope>
    <source>
        <strain evidence="2">CGMCC 1.12153</strain>
    </source>
</reference>
<reference evidence="2" key="2">
    <citation type="submission" date="2020-09" db="EMBL/GenBank/DDBJ databases">
        <authorList>
            <person name="Sun Q."/>
            <person name="Zhou Y."/>
        </authorList>
    </citation>
    <scope>NUCLEOTIDE SEQUENCE</scope>
    <source>
        <strain evidence="2">CGMCC 1.12153</strain>
    </source>
</reference>
<dbReference type="Gene3D" id="3.40.630.30">
    <property type="match status" value="1"/>
</dbReference>
<dbReference type="Pfam" id="PF18467">
    <property type="entry name" value="DUF5613"/>
    <property type="match status" value="1"/>
</dbReference>
<name>A0A917B1Y3_HALAA</name>
<feature type="domain" description="N-acetyltransferase" evidence="1">
    <location>
        <begin position="114"/>
        <end position="248"/>
    </location>
</feature>
<evidence type="ECO:0000259" key="1">
    <source>
        <dbReference type="PROSITE" id="PS51186"/>
    </source>
</evidence>
<accession>A0A917B1Y3</accession>
<dbReference type="GO" id="GO:0016747">
    <property type="term" value="F:acyltransferase activity, transferring groups other than amino-acyl groups"/>
    <property type="evidence" value="ECO:0007669"/>
    <property type="project" value="InterPro"/>
</dbReference>
<evidence type="ECO:0000313" key="2">
    <source>
        <dbReference type="EMBL" id="GGF14256.1"/>
    </source>
</evidence>
<dbReference type="AlphaFoldDB" id="A0A917B1Y3"/>
<organism evidence="2 3">
    <name type="scientific">Halobacillus andaensis</name>
    <dbReference type="NCBI Taxonomy" id="1176239"/>
    <lineage>
        <taxon>Bacteria</taxon>
        <taxon>Bacillati</taxon>
        <taxon>Bacillota</taxon>
        <taxon>Bacilli</taxon>
        <taxon>Bacillales</taxon>
        <taxon>Bacillaceae</taxon>
        <taxon>Halobacillus</taxon>
    </lineage>
</organism>
<sequence length="248" mass="29545">MITFNNIHRIGHHIYENETYHHYHYPEMLVRYDSNFLQFKKVPTLEEFKEAYSYLRDFHLSKGQKHVKFYLPENEKPDKQLMNYLKDHSFEVGFLELYKIQPKDFPEAAPQADIKLELISEKNLSTFLRLHYEQDVAFGIDFADQKIDLNRRLFHDPSIEMVLAYFNGEPAGSVTLIHTEHTVEIDHLVVEDKFQRKGIGTELQRFVMKRNLHKTVILVADGEDTARNMYRKQNYECIGVQYEIQKID</sequence>
<dbReference type="Pfam" id="PF13673">
    <property type="entry name" value="Acetyltransf_10"/>
    <property type="match status" value="1"/>
</dbReference>
<dbReference type="CDD" id="cd04301">
    <property type="entry name" value="NAT_SF"/>
    <property type="match status" value="1"/>
</dbReference>
<dbReference type="InterPro" id="IPR000182">
    <property type="entry name" value="GNAT_dom"/>
</dbReference>
<dbReference type="InterPro" id="IPR040549">
    <property type="entry name" value="DUF5613"/>
</dbReference>
<protein>
    <submittedName>
        <fullName evidence="2">Acetyltransferase</fullName>
    </submittedName>
</protein>
<dbReference type="SUPFAM" id="SSF55729">
    <property type="entry name" value="Acyl-CoA N-acyltransferases (Nat)"/>
    <property type="match status" value="1"/>
</dbReference>
<dbReference type="PROSITE" id="PS51186">
    <property type="entry name" value="GNAT"/>
    <property type="match status" value="1"/>
</dbReference>
<proteinExistence type="predicted"/>
<dbReference type="RefSeq" id="WP_188376455.1">
    <property type="nucleotide sequence ID" value="NZ_BMEL01000001.1"/>
</dbReference>
<keyword evidence="3" id="KW-1185">Reference proteome</keyword>
<dbReference type="EMBL" id="BMEL01000001">
    <property type="protein sequence ID" value="GGF14256.1"/>
    <property type="molecule type" value="Genomic_DNA"/>
</dbReference>
<gene>
    <name evidence="2" type="ORF">GCM10010954_11180</name>
</gene>
<dbReference type="InterPro" id="IPR016181">
    <property type="entry name" value="Acyl_CoA_acyltransferase"/>
</dbReference>